<dbReference type="GO" id="GO:0004650">
    <property type="term" value="F:polygalacturonase activity"/>
    <property type="evidence" value="ECO:0007669"/>
    <property type="project" value="InterPro"/>
</dbReference>
<keyword evidence="4" id="KW-0378">Hydrolase</keyword>
<keyword evidence="4" id="KW-0326">Glycosidase</keyword>
<evidence type="ECO:0000256" key="3">
    <source>
        <dbReference type="ARBA" id="ARBA00023316"/>
    </source>
</evidence>
<dbReference type="GO" id="GO:0071555">
    <property type="term" value="P:cell wall organization"/>
    <property type="evidence" value="ECO:0007669"/>
    <property type="project" value="UniProtKB-KW"/>
</dbReference>
<gene>
    <name evidence="6" type="ORF">POTOM_059287</name>
</gene>
<dbReference type="InterPro" id="IPR000743">
    <property type="entry name" value="Glyco_hydro_28"/>
</dbReference>
<keyword evidence="7" id="KW-1185">Reference proteome</keyword>
<protein>
    <submittedName>
        <fullName evidence="6">Uncharacterized protein</fullName>
    </submittedName>
</protein>
<accession>A0A8X7XV74</accession>
<name>A0A8X7XV74_POPTO</name>
<dbReference type="PANTHER" id="PTHR31375">
    <property type="match status" value="1"/>
</dbReference>
<organism evidence="6 7">
    <name type="scientific">Populus tomentosa</name>
    <name type="common">Chinese white poplar</name>
    <dbReference type="NCBI Taxonomy" id="118781"/>
    <lineage>
        <taxon>Eukaryota</taxon>
        <taxon>Viridiplantae</taxon>
        <taxon>Streptophyta</taxon>
        <taxon>Embryophyta</taxon>
        <taxon>Tracheophyta</taxon>
        <taxon>Spermatophyta</taxon>
        <taxon>Magnoliopsida</taxon>
        <taxon>eudicotyledons</taxon>
        <taxon>Gunneridae</taxon>
        <taxon>Pentapetalae</taxon>
        <taxon>rosids</taxon>
        <taxon>fabids</taxon>
        <taxon>Malpighiales</taxon>
        <taxon>Salicaceae</taxon>
        <taxon>Saliceae</taxon>
        <taxon>Populus</taxon>
    </lineage>
</organism>
<comment type="caution">
    <text evidence="6">The sequence shown here is derived from an EMBL/GenBank/DDBJ whole genome shotgun (WGS) entry which is preliminary data.</text>
</comment>
<feature type="signal peptide" evidence="5">
    <location>
        <begin position="1"/>
        <end position="30"/>
    </location>
</feature>
<evidence type="ECO:0000313" key="7">
    <source>
        <dbReference type="Proteomes" id="UP000886885"/>
    </source>
</evidence>
<keyword evidence="2" id="KW-0964">Secreted</keyword>
<dbReference type="Proteomes" id="UP000886885">
    <property type="component" value="Chromosome 19D"/>
</dbReference>
<comment type="subcellular location">
    <subcellularLocation>
        <location evidence="1">Secreted</location>
    </subcellularLocation>
</comment>
<dbReference type="EMBL" id="JAAWWB010000038">
    <property type="protein sequence ID" value="KAG6737757.1"/>
    <property type="molecule type" value="Genomic_DNA"/>
</dbReference>
<evidence type="ECO:0000256" key="5">
    <source>
        <dbReference type="SAM" id="SignalP"/>
    </source>
</evidence>
<evidence type="ECO:0000256" key="1">
    <source>
        <dbReference type="ARBA" id="ARBA00004613"/>
    </source>
</evidence>
<evidence type="ECO:0000256" key="2">
    <source>
        <dbReference type="ARBA" id="ARBA00022525"/>
    </source>
</evidence>
<keyword evidence="3" id="KW-0961">Cell wall biogenesis/degradation</keyword>
<feature type="chain" id="PRO_5036443043" evidence="5">
    <location>
        <begin position="31"/>
        <end position="207"/>
    </location>
</feature>
<reference evidence="6" key="1">
    <citation type="journal article" date="2020" name="bioRxiv">
        <title>Hybrid origin of Populus tomentosa Carr. identified through genome sequencing and phylogenomic analysis.</title>
        <authorList>
            <person name="An X."/>
            <person name="Gao K."/>
            <person name="Chen Z."/>
            <person name="Li J."/>
            <person name="Yang X."/>
            <person name="Yang X."/>
            <person name="Zhou J."/>
            <person name="Guo T."/>
            <person name="Zhao T."/>
            <person name="Huang S."/>
            <person name="Miao D."/>
            <person name="Khan W.U."/>
            <person name="Rao P."/>
            <person name="Ye M."/>
            <person name="Lei B."/>
            <person name="Liao W."/>
            <person name="Wang J."/>
            <person name="Ji L."/>
            <person name="Li Y."/>
            <person name="Guo B."/>
            <person name="Mustafa N.S."/>
            <person name="Li S."/>
            <person name="Yun Q."/>
            <person name="Keller S.R."/>
            <person name="Mao J."/>
            <person name="Zhang R."/>
            <person name="Strauss S.H."/>
        </authorList>
    </citation>
    <scope>NUCLEOTIDE SEQUENCE</scope>
    <source>
        <strain evidence="6">GM15</strain>
        <tissue evidence="6">Leaf</tissue>
    </source>
</reference>
<dbReference type="OrthoDB" id="850923at2759"/>
<evidence type="ECO:0000256" key="4">
    <source>
        <dbReference type="RuleBase" id="RU361169"/>
    </source>
</evidence>
<evidence type="ECO:0000313" key="6">
    <source>
        <dbReference type="EMBL" id="KAG6737757.1"/>
    </source>
</evidence>
<dbReference type="Pfam" id="PF00295">
    <property type="entry name" value="Glyco_hydro_28"/>
    <property type="match status" value="1"/>
</dbReference>
<proteinExistence type="inferred from homology"/>
<dbReference type="GO" id="GO:0005975">
    <property type="term" value="P:carbohydrate metabolic process"/>
    <property type="evidence" value="ECO:0007669"/>
    <property type="project" value="InterPro"/>
</dbReference>
<dbReference type="AlphaFoldDB" id="A0A8X7XV74"/>
<comment type="similarity">
    <text evidence="4">Belongs to the glycosyl hydrolase 28 family.</text>
</comment>
<sequence>MASKKMGLEVVSCAIISFSVFLLLASTAQAQSNGVFDVTKYGASKDITEALTNAWKSACASTKASKVLIPSGTYWLQRITLAGPCKAAIKLQVDGILKAPVDPDKLSGGHWVNFRYIDQFTLSGRGTFDGQGKAPSKVKISDVSFKSIRGTSATPVAVRIACSSGFPCQNVKLANINLAYRGPGGPAKSQCSNVKPIISGIMSASGC</sequence>
<keyword evidence="5" id="KW-0732">Signal</keyword>
<dbReference type="GO" id="GO:0005576">
    <property type="term" value="C:extracellular region"/>
    <property type="evidence" value="ECO:0007669"/>
    <property type="project" value="UniProtKB-SubCell"/>
</dbReference>